<feature type="compositionally biased region" description="Pro residues" evidence="1">
    <location>
        <begin position="928"/>
        <end position="940"/>
    </location>
</feature>
<feature type="region of interest" description="Disordered" evidence="1">
    <location>
        <begin position="446"/>
        <end position="475"/>
    </location>
</feature>
<dbReference type="EMBL" id="VSRR010001503">
    <property type="protein sequence ID" value="MPC25750.1"/>
    <property type="molecule type" value="Genomic_DNA"/>
</dbReference>
<feature type="compositionally biased region" description="Basic residues" evidence="1">
    <location>
        <begin position="90"/>
        <end position="101"/>
    </location>
</feature>
<evidence type="ECO:0000313" key="2">
    <source>
        <dbReference type="EMBL" id="MPC25750.1"/>
    </source>
</evidence>
<feature type="compositionally biased region" description="Pro residues" evidence="1">
    <location>
        <begin position="157"/>
        <end position="167"/>
    </location>
</feature>
<evidence type="ECO:0000256" key="1">
    <source>
        <dbReference type="SAM" id="MobiDB-lite"/>
    </source>
</evidence>
<evidence type="ECO:0000313" key="3">
    <source>
        <dbReference type="Proteomes" id="UP000324222"/>
    </source>
</evidence>
<feature type="region of interest" description="Disordered" evidence="1">
    <location>
        <begin position="861"/>
        <end position="946"/>
    </location>
</feature>
<feature type="region of interest" description="Disordered" evidence="1">
    <location>
        <begin position="789"/>
        <end position="813"/>
    </location>
</feature>
<feature type="compositionally biased region" description="Polar residues" evidence="1">
    <location>
        <begin position="359"/>
        <end position="368"/>
    </location>
</feature>
<feature type="compositionally biased region" description="Basic and acidic residues" evidence="1">
    <location>
        <begin position="42"/>
        <end position="62"/>
    </location>
</feature>
<dbReference type="OrthoDB" id="10593728at2759"/>
<feature type="compositionally biased region" description="Basic residues" evidence="1">
    <location>
        <begin position="884"/>
        <end position="896"/>
    </location>
</feature>
<feature type="region of interest" description="Disordered" evidence="1">
    <location>
        <begin position="511"/>
        <end position="557"/>
    </location>
</feature>
<sequence length="978" mass="106900">MSDNIVGGDTRCWVTNEWPAYLTGEAEAGAAGEENAPSSAKVNDKDTAQGEKDAGKDEKDVSLDEVREYSVALYRHLQDQLKTRQLATPHRPRRPKRRRVTRQTTLADTGDLDITKMLAHGMTYVPPADPKALREALRKLLQLANDQKKKGYFYPKPNAPPVPPPASPESRENPEVSRFAPERLQEIESFGVDASLPSQEDTDEDLLPLLHLVASAQRSQGNGYIPPPVDTLSGNTGTRALQDHWCPYPEAHALAYTTPPTPRPIPPTLPSRSTIPELDFPPPTRPATPRPIPGAVPFTPSPPAIPEVEFPDYFGNYDYDGLDSGLSGTGGPDEDQGFIILVDGEDEDTERVNSGKFPSPTQENNPQQPIILVDPAGADGGLAGRRFRGSQVILVEPPKDDHEGAGVIPKPRNAIILVEETPEGSPQDAGVRGIPPLSTAIILVNEAEGEQGQDRAKTEAQVQGGTGPRDTRSSSVILVDKDAGRIFSPSEVKAMDSAVILVNGATGSLVQGGAEVSQDQVRPRDEGRPTIVLIEPKNKDPADGEKGSSREAKDKERKAIILVTSDGEGGKKIEAKTAIILVTEEEKENERKTIILVKEEDEQKKTIILVNSEEKEDEAENDGKAAIILVKNEEGNVRKQEDKRTEREKSEDNAAIILVQSEDGTLRIGGRGEALEDAGGSVIILVQEDSDSLTLQTKETLAQPDQPASQPAQPLRESHRSQVVNALLRPTGTTLKALVELRGSGISGEALRASLEEAQRGRRLTARTRRLRPQRRRWAARSRILGLEDSSSSPWETPASVGREEEDTTSFGGERYFNDSDDDLLELLTGIRERQRDATLDTREHSGGREEYLIGGREVSRVGGEFPSGRRESGRRASPEFSGGKRKWRRRRKRLRGSRELVADGWSREEANPRDDYDSFGTSGTPAFLPPLSPLPPTGPSNPAIPDKIREISQAVQARAAAWTSRALQRSNPSFRRQ</sequence>
<feature type="region of interest" description="Disordered" evidence="1">
    <location>
        <begin position="347"/>
        <end position="368"/>
    </location>
</feature>
<dbReference type="Proteomes" id="UP000324222">
    <property type="component" value="Unassembled WGS sequence"/>
</dbReference>
<dbReference type="AlphaFoldDB" id="A0A5B7DW72"/>
<proteinExistence type="predicted"/>
<feature type="region of interest" description="Disordered" evidence="1">
    <location>
        <begin position="80"/>
        <end position="103"/>
    </location>
</feature>
<feature type="region of interest" description="Disordered" evidence="1">
    <location>
        <begin position="150"/>
        <end position="176"/>
    </location>
</feature>
<feature type="compositionally biased region" description="Low complexity" evidence="1">
    <location>
        <begin position="25"/>
        <end position="34"/>
    </location>
</feature>
<organism evidence="2 3">
    <name type="scientific">Portunus trituberculatus</name>
    <name type="common">Swimming crab</name>
    <name type="synonym">Neptunus trituberculatus</name>
    <dbReference type="NCBI Taxonomy" id="210409"/>
    <lineage>
        <taxon>Eukaryota</taxon>
        <taxon>Metazoa</taxon>
        <taxon>Ecdysozoa</taxon>
        <taxon>Arthropoda</taxon>
        <taxon>Crustacea</taxon>
        <taxon>Multicrustacea</taxon>
        <taxon>Malacostraca</taxon>
        <taxon>Eumalacostraca</taxon>
        <taxon>Eucarida</taxon>
        <taxon>Decapoda</taxon>
        <taxon>Pleocyemata</taxon>
        <taxon>Brachyura</taxon>
        <taxon>Eubrachyura</taxon>
        <taxon>Portunoidea</taxon>
        <taxon>Portunidae</taxon>
        <taxon>Portuninae</taxon>
        <taxon>Portunus</taxon>
    </lineage>
</organism>
<feature type="compositionally biased region" description="Basic and acidic residues" evidence="1">
    <location>
        <begin position="536"/>
        <end position="557"/>
    </location>
</feature>
<accession>A0A5B7DW72</accession>
<feature type="compositionally biased region" description="Basic and acidic residues" evidence="1">
    <location>
        <begin position="897"/>
        <end position="917"/>
    </location>
</feature>
<name>A0A5B7DW72_PORTR</name>
<feature type="compositionally biased region" description="Basic and acidic residues" evidence="1">
    <location>
        <begin position="868"/>
        <end position="878"/>
    </location>
</feature>
<gene>
    <name evidence="2" type="ORF">E2C01_018872</name>
</gene>
<protein>
    <submittedName>
        <fullName evidence="2">Uncharacterized protein</fullName>
    </submittedName>
</protein>
<reference evidence="2 3" key="1">
    <citation type="submission" date="2019-05" db="EMBL/GenBank/DDBJ databases">
        <title>Another draft genome of Portunus trituberculatus and its Hox gene families provides insights of decapod evolution.</title>
        <authorList>
            <person name="Jeong J.-H."/>
            <person name="Song I."/>
            <person name="Kim S."/>
            <person name="Choi T."/>
            <person name="Kim D."/>
            <person name="Ryu S."/>
            <person name="Kim W."/>
        </authorList>
    </citation>
    <scope>NUCLEOTIDE SEQUENCE [LARGE SCALE GENOMIC DNA]</scope>
    <source>
        <tissue evidence="2">Muscle</tissue>
    </source>
</reference>
<comment type="caution">
    <text evidence="2">The sequence shown here is derived from an EMBL/GenBank/DDBJ whole genome shotgun (WGS) entry which is preliminary data.</text>
</comment>
<feature type="region of interest" description="Disordered" evidence="1">
    <location>
        <begin position="25"/>
        <end position="62"/>
    </location>
</feature>
<keyword evidence="3" id="KW-1185">Reference proteome</keyword>